<accession>A0A7U7J0P3</accession>
<comment type="caution">
    <text evidence="2">The sequence shown here is derived from an EMBL/GenBank/DDBJ whole genome shotgun (WGS) entry which is preliminary data.</text>
</comment>
<dbReference type="SUPFAM" id="SSF53955">
    <property type="entry name" value="Lysozyme-like"/>
    <property type="match status" value="1"/>
</dbReference>
<evidence type="ECO:0000259" key="1">
    <source>
        <dbReference type="Pfam" id="PF13406"/>
    </source>
</evidence>
<evidence type="ECO:0000313" key="2">
    <source>
        <dbReference type="EMBL" id="CDG33740.1"/>
    </source>
</evidence>
<dbReference type="InterPro" id="IPR043426">
    <property type="entry name" value="MltB-like"/>
</dbReference>
<dbReference type="InterPro" id="IPR006311">
    <property type="entry name" value="TAT_signal"/>
</dbReference>
<name>A0A7U7J0P3_9PROT</name>
<dbReference type="AlphaFoldDB" id="A0A7U7J0P3"/>
<proteinExistence type="predicted"/>
<keyword evidence="2" id="KW-0326">Glycosidase</keyword>
<dbReference type="InterPro" id="IPR011970">
    <property type="entry name" value="MltB_2"/>
</dbReference>
<gene>
    <name evidence="2" type="ORF">SACS_1002</name>
</gene>
<dbReference type="Gene3D" id="1.10.530.10">
    <property type="match status" value="1"/>
</dbReference>
<dbReference type="GO" id="GO:0016798">
    <property type="term" value="F:hydrolase activity, acting on glycosyl bonds"/>
    <property type="evidence" value="ECO:0007669"/>
    <property type="project" value="UniProtKB-KW"/>
</dbReference>
<sequence length="369" mass="39419">MRLSAIGSAGYIGAFLWMMKGRSGVMGSGMMKRRHFLAATAGGLMMGGLPAWAGGRAVASRGTADYAAFLGGVRQQALSAGVPSAIVEQSLALAQAPNQEVLRLDRHQPEFTLTWAQYRARVISSAREEKGRQAWQRVRGTLSPLGQTLGCDDNAIMGIWGLESGFGEHQGRFNVIEALATLAFDGRRAAFFRSELIKAMQILAQGVISPASMLGSYAGAMGQPQFMPSAYLRFAADGDGDGKANIWSSEADVFASIANYLGRSGWRRGEPWGEEVVVPLGSNGQFTALAATKSRHAPVHPVSTWQAMGVRPVQSSGFLAPQATGSLLQPDGPGGQAFLVYHNFRAIRAYNPSDYYALAVGILGDRMTR</sequence>
<feature type="domain" description="Transglycosylase SLT" evidence="1">
    <location>
        <begin position="69"/>
        <end position="365"/>
    </location>
</feature>
<dbReference type="GO" id="GO:0009253">
    <property type="term" value="P:peptidoglycan catabolic process"/>
    <property type="evidence" value="ECO:0007669"/>
    <property type="project" value="TreeGrafter"/>
</dbReference>
<evidence type="ECO:0000313" key="3">
    <source>
        <dbReference type="Proteomes" id="UP000027590"/>
    </source>
</evidence>
<dbReference type="PANTHER" id="PTHR30163">
    <property type="entry name" value="MEMBRANE-BOUND LYTIC MUREIN TRANSGLYCOSYLASE B"/>
    <property type="match status" value="1"/>
</dbReference>
<dbReference type="GO" id="GO:0008933">
    <property type="term" value="F:peptidoglycan lytic transglycosylase activity"/>
    <property type="evidence" value="ECO:0007669"/>
    <property type="project" value="TreeGrafter"/>
</dbReference>
<dbReference type="EC" id="3.2.1.-" evidence="2"/>
<dbReference type="InterPro" id="IPR031304">
    <property type="entry name" value="SLT_2"/>
</dbReference>
<dbReference type="Pfam" id="PF13406">
    <property type="entry name" value="SLT_2"/>
    <property type="match status" value="1"/>
</dbReference>
<protein>
    <submittedName>
        <fullName evidence="2">Membrane-bound lytic murein transglycosylase B</fullName>
        <ecNumber evidence="2">3.2.1.-</ecNumber>
    </submittedName>
</protein>
<dbReference type="EMBL" id="CBLY010000006">
    <property type="protein sequence ID" value="CDG33740.1"/>
    <property type="molecule type" value="Genomic_DNA"/>
</dbReference>
<dbReference type="InterPro" id="IPR023346">
    <property type="entry name" value="Lysozyme-like_dom_sf"/>
</dbReference>
<reference evidence="2 3" key="1">
    <citation type="journal article" date="2014" name="Genome Biol. Evol.">
        <title>Acetic acid bacteria genomes reveal functional traits for adaptation to life in insect guts.</title>
        <authorList>
            <person name="Chouaia B."/>
            <person name="Gaiarsa S."/>
            <person name="Crotti E."/>
            <person name="Comandatore F."/>
            <person name="Degli Esposti M."/>
            <person name="Ricci I."/>
            <person name="Alma A."/>
            <person name="Favia G."/>
            <person name="Bandi C."/>
            <person name="Daffonchio D."/>
        </authorList>
    </citation>
    <scope>NUCLEOTIDE SEQUENCE [LARGE SCALE GENOMIC DNA]</scope>
    <source>
        <strain evidence="3">AM169</strain>
    </source>
</reference>
<reference evidence="2 3" key="2">
    <citation type="journal article" date="2014" name="PLoS ONE">
        <title>Evolution of mitochondria reconstructed from the energy metabolism of living bacteria.</title>
        <authorList>
            <person name="Degli Esposti M."/>
            <person name="Chouaia B."/>
            <person name="Comandatore F."/>
            <person name="Crotti E."/>
            <person name="Sassera D."/>
            <person name="Lievens P.M."/>
            <person name="Daffonchio D."/>
            <person name="Bandi C."/>
        </authorList>
    </citation>
    <scope>NUCLEOTIDE SEQUENCE [LARGE SCALE GENOMIC DNA]</scope>
    <source>
        <strain evidence="3">AM169</strain>
    </source>
</reference>
<dbReference type="NCBIfam" id="TIGR02283">
    <property type="entry name" value="MltB_2"/>
    <property type="match status" value="1"/>
</dbReference>
<dbReference type="CDD" id="cd13399">
    <property type="entry name" value="Slt35-like"/>
    <property type="match status" value="1"/>
</dbReference>
<organism evidence="2 3">
    <name type="scientific">Parasaccharibacter apium</name>
    <dbReference type="NCBI Taxonomy" id="1510841"/>
    <lineage>
        <taxon>Bacteria</taxon>
        <taxon>Pseudomonadati</taxon>
        <taxon>Pseudomonadota</taxon>
        <taxon>Alphaproteobacteria</taxon>
        <taxon>Acetobacterales</taxon>
        <taxon>Acetobacteraceae</taxon>
        <taxon>Parasaccharibacter</taxon>
    </lineage>
</organism>
<dbReference type="PANTHER" id="PTHR30163:SF8">
    <property type="entry name" value="LYTIC MUREIN TRANSGLYCOSYLASE"/>
    <property type="match status" value="1"/>
</dbReference>
<dbReference type="FunFam" id="1.10.8.350:FF:000001">
    <property type="entry name" value="Lytic murein transglycosylase B"/>
    <property type="match status" value="1"/>
</dbReference>
<dbReference type="Gene3D" id="1.10.8.350">
    <property type="entry name" value="Bacterial muramidase"/>
    <property type="match status" value="1"/>
</dbReference>
<keyword evidence="2" id="KW-0378">Hydrolase</keyword>
<dbReference type="PROSITE" id="PS51318">
    <property type="entry name" value="TAT"/>
    <property type="match status" value="1"/>
</dbReference>
<dbReference type="Proteomes" id="UP000027590">
    <property type="component" value="Unassembled WGS sequence"/>
</dbReference>